<accession>A0A061FUL3</accession>
<evidence type="ECO:0000313" key="1">
    <source>
        <dbReference type="EMBL" id="EOY20577.1"/>
    </source>
</evidence>
<dbReference type="InParanoid" id="A0A061FUL3"/>
<gene>
    <name evidence="1" type="ORF">TCM_011963</name>
</gene>
<organism evidence="1 2">
    <name type="scientific">Theobroma cacao</name>
    <name type="common">Cacao</name>
    <name type="synonym">Cocoa</name>
    <dbReference type="NCBI Taxonomy" id="3641"/>
    <lineage>
        <taxon>Eukaryota</taxon>
        <taxon>Viridiplantae</taxon>
        <taxon>Streptophyta</taxon>
        <taxon>Embryophyta</taxon>
        <taxon>Tracheophyta</taxon>
        <taxon>Spermatophyta</taxon>
        <taxon>Magnoliopsida</taxon>
        <taxon>eudicotyledons</taxon>
        <taxon>Gunneridae</taxon>
        <taxon>Pentapetalae</taxon>
        <taxon>rosids</taxon>
        <taxon>malvids</taxon>
        <taxon>Malvales</taxon>
        <taxon>Malvaceae</taxon>
        <taxon>Byttnerioideae</taxon>
        <taxon>Theobroma</taxon>
    </lineage>
</organism>
<evidence type="ECO:0000313" key="2">
    <source>
        <dbReference type="Proteomes" id="UP000026915"/>
    </source>
</evidence>
<protein>
    <submittedName>
        <fullName evidence="1">Uncharacterized protein</fullName>
    </submittedName>
</protein>
<proteinExistence type="predicted"/>
<dbReference type="EMBL" id="CM001881">
    <property type="protein sequence ID" value="EOY20577.1"/>
    <property type="molecule type" value="Genomic_DNA"/>
</dbReference>
<dbReference type="Proteomes" id="UP000026915">
    <property type="component" value="Chromosome 3"/>
</dbReference>
<dbReference type="HOGENOM" id="CLU_2531995_0_0_1"/>
<dbReference type="AlphaFoldDB" id="A0A061FUL3"/>
<reference evidence="1 2" key="1">
    <citation type="journal article" date="2013" name="Genome Biol.">
        <title>The genome sequence of the most widely cultivated cacao type and its use to identify candidate genes regulating pod color.</title>
        <authorList>
            <person name="Motamayor J.C."/>
            <person name="Mockaitis K."/>
            <person name="Schmutz J."/>
            <person name="Haiminen N."/>
            <person name="Iii D.L."/>
            <person name="Cornejo O."/>
            <person name="Findley S.D."/>
            <person name="Zheng P."/>
            <person name="Utro F."/>
            <person name="Royaert S."/>
            <person name="Saski C."/>
            <person name="Jenkins J."/>
            <person name="Podicheti R."/>
            <person name="Zhao M."/>
            <person name="Scheffler B.E."/>
            <person name="Stack J.C."/>
            <person name="Feltus F.A."/>
            <person name="Mustiga G.M."/>
            <person name="Amores F."/>
            <person name="Phillips W."/>
            <person name="Marelli J.P."/>
            <person name="May G.D."/>
            <person name="Shapiro H."/>
            <person name="Ma J."/>
            <person name="Bustamante C.D."/>
            <person name="Schnell R.J."/>
            <person name="Main D."/>
            <person name="Gilbert D."/>
            <person name="Parida L."/>
            <person name="Kuhn D.N."/>
        </authorList>
    </citation>
    <scope>NUCLEOTIDE SEQUENCE [LARGE SCALE GENOMIC DNA]</scope>
    <source>
        <strain evidence="2">cv. Matina 1-6</strain>
    </source>
</reference>
<dbReference type="Gramene" id="EOY20577">
    <property type="protein sequence ID" value="EOY20577"/>
    <property type="gene ID" value="TCM_011963"/>
</dbReference>
<name>A0A061FUL3_THECC</name>
<sequence>MEAKGRLRKEKKIFQLFFFSLALLRWEMSHRMINAIEKKIMLSVYKTVRIGLAEMTRKYVTEGAGRQAAFFLLLTTPSVWAWEN</sequence>
<keyword evidence="2" id="KW-1185">Reference proteome</keyword>